<dbReference type="SUPFAM" id="SSF51905">
    <property type="entry name" value="FAD/NAD(P)-binding domain"/>
    <property type="match status" value="3"/>
</dbReference>
<dbReference type="GO" id="GO:0050660">
    <property type="term" value="F:flavin adenine dinucleotide binding"/>
    <property type="evidence" value="ECO:0007669"/>
    <property type="project" value="InterPro"/>
</dbReference>
<dbReference type="GO" id="GO:0050661">
    <property type="term" value="F:NADP binding"/>
    <property type="evidence" value="ECO:0007669"/>
    <property type="project" value="InterPro"/>
</dbReference>
<evidence type="ECO:0000256" key="6">
    <source>
        <dbReference type="SAM" id="SignalP"/>
    </source>
</evidence>
<keyword evidence="8" id="KW-1185">Reference proteome</keyword>
<feature type="chain" id="PRO_5042195908" evidence="6">
    <location>
        <begin position="20"/>
        <end position="528"/>
    </location>
</feature>
<evidence type="ECO:0000256" key="3">
    <source>
        <dbReference type="ARBA" id="ARBA00022827"/>
    </source>
</evidence>
<dbReference type="InterPro" id="IPR036188">
    <property type="entry name" value="FAD/NAD-bd_sf"/>
</dbReference>
<gene>
    <name evidence="7" type="ORF">B0H66DRAFT_311719</name>
</gene>
<evidence type="ECO:0000313" key="7">
    <source>
        <dbReference type="EMBL" id="KAK3317094.1"/>
    </source>
</evidence>
<name>A0AAE0I1X8_9PEZI</name>
<reference evidence="7" key="1">
    <citation type="journal article" date="2023" name="Mol. Phylogenet. Evol.">
        <title>Genome-scale phylogeny and comparative genomics of the fungal order Sordariales.</title>
        <authorList>
            <person name="Hensen N."/>
            <person name="Bonometti L."/>
            <person name="Westerberg I."/>
            <person name="Brannstrom I.O."/>
            <person name="Guillou S."/>
            <person name="Cros-Aarteil S."/>
            <person name="Calhoun S."/>
            <person name="Haridas S."/>
            <person name="Kuo A."/>
            <person name="Mondo S."/>
            <person name="Pangilinan J."/>
            <person name="Riley R."/>
            <person name="LaButti K."/>
            <person name="Andreopoulos B."/>
            <person name="Lipzen A."/>
            <person name="Chen C."/>
            <person name="Yan M."/>
            <person name="Daum C."/>
            <person name="Ng V."/>
            <person name="Clum A."/>
            <person name="Steindorff A."/>
            <person name="Ohm R.A."/>
            <person name="Martin F."/>
            <person name="Silar P."/>
            <person name="Natvig D.O."/>
            <person name="Lalanne C."/>
            <person name="Gautier V."/>
            <person name="Ament-Velasquez S.L."/>
            <person name="Kruys A."/>
            <person name="Hutchinson M.I."/>
            <person name="Powell A.J."/>
            <person name="Barry K."/>
            <person name="Miller A.N."/>
            <person name="Grigoriev I.V."/>
            <person name="Debuchy R."/>
            <person name="Gladieux P."/>
            <person name="Hiltunen Thoren M."/>
            <person name="Johannesson H."/>
        </authorList>
    </citation>
    <scope>NUCLEOTIDE SEQUENCE</scope>
    <source>
        <strain evidence="7">CBS 118394</strain>
    </source>
</reference>
<dbReference type="PRINTS" id="PR00370">
    <property type="entry name" value="FMOXYGENASE"/>
</dbReference>
<organism evidence="7 8">
    <name type="scientific">Apodospora peruviana</name>
    <dbReference type="NCBI Taxonomy" id="516989"/>
    <lineage>
        <taxon>Eukaryota</taxon>
        <taxon>Fungi</taxon>
        <taxon>Dikarya</taxon>
        <taxon>Ascomycota</taxon>
        <taxon>Pezizomycotina</taxon>
        <taxon>Sordariomycetes</taxon>
        <taxon>Sordariomycetidae</taxon>
        <taxon>Sordariales</taxon>
        <taxon>Lasiosphaeriaceae</taxon>
        <taxon>Apodospora</taxon>
    </lineage>
</organism>
<comment type="similarity">
    <text evidence="1">Belongs to the FMO family.</text>
</comment>
<feature type="signal peptide" evidence="6">
    <location>
        <begin position="1"/>
        <end position="19"/>
    </location>
</feature>
<dbReference type="InterPro" id="IPR020946">
    <property type="entry name" value="Flavin_mOase-like"/>
</dbReference>
<accession>A0AAE0I1X8</accession>
<proteinExistence type="inferred from homology"/>
<keyword evidence="3" id="KW-0274">FAD</keyword>
<dbReference type="InterPro" id="IPR050346">
    <property type="entry name" value="FMO-like"/>
</dbReference>
<keyword evidence="4" id="KW-0521">NADP</keyword>
<keyword evidence="5" id="KW-0560">Oxidoreductase</keyword>
<dbReference type="AlphaFoldDB" id="A0AAE0I1X8"/>
<evidence type="ECO:0000256" key="2">
    <source>
        <dbReference type="ARBA" id="ARBA00022630"/>
    </source>
</evidence>
<evidence type="ECO:0000256" key="4">
    <source>
        <dbReference type="ARBA" id="ARBA00022857"/>
    </source>
</evidence>
<keyword evidence="6" id="KW-0732">Signal</keyword>
<sequence length="528" mass="59069">MPAPTVAVVGLGALGLVALKNLREEGFDAVGIEKNDYVGGLWHFKPDSDKLTVMRSTLSNGSKQRGCFTDFPLPADAPDFIPAAGLDQYLQDYAKHFGLMEHARLRTSFHGAKFHKDGQRWALSLSTPESPEPHWEYFDKVVFAMGTDQTPVTPDIEGIEKFKGFKQHSMGFKDPTVLAGKRVMVVGFGNTAADMATELAPIAEQVYLSHRHGAIILPRWVNGKPVDHVRTYRKYVILNMLSRYAPSLWEKTMNTVITGLVNKTFNLKPEWGFQPAPSITNQRPLVNDDLIPCLEKGSIISTTGIKRVIDDKTVETTDGKTYEVDALLFCTGFTVDYKAVGPDADPTRDTTAAWESNPNYTGRSLPRLYQNIFSLEHPHSLAFIGHLSFMNPAFFMFDLATMAVAQLWKGASKFPPPAAMRKQVDDQHAWILELAKRGPVTPSVVRADDWMVWVESVIGTGLPEYLGYTLKGWQLWLTDRKFCNMLMDGLLSPHAYRLFPGKRKAWPGARDAIIAMNEDREARFGPME</sequence>
<dbReference type="GO" id="GO:0004499">
    <property type="term" value="F:N,N-dimethylaniline monooxygenase activity"/>
    <property type="evidence" value="ECO:0007669"/>
    <property type="project" value="InterPro"/>
</dbReference>
<reference evidence="7" key="2">
    <citation type="submission" date="2023-06" db="EMBL/GenBank/DDBJ databases">
        <authorList>
            <consortium name="Lawrence Berkeley National Laboratory"/>
            <person name="Haridas S."/>
            <person name="Hensen N."/>
            <person name="Bonometti L."/>
            <person name="Westerberg I."/>
            <person name="Brannstrom I.O."/>
            <person name="Guillou S."/>
            <person name="Cros-Aarteil S."/>
            <person name="Calhoun S."/>
            <person name="Kuo A."/>
            <person name="Mondo S."/>
            <person name="Pangilinan J."/>
            <person name="Riley R."/>
            <person name="Labutti K."/>
            <person name="Andreopoulos B."/>
            <person name="Lipzen A."/>
            <person name="Chen C."/>
            <person name="Yanf M."/>
            <person name="Daum C."/>
            <person name="Ng V."/>
            <person name="Clum A."/>
            <person name="Steindorff A."/>
            <person name="Ohm R."/>
            <person name="Martin F."/>
            <person name="Silar P."/>
            <person name="Natvig D."/>
            <person name="Lalanne C."/>
            <person name="Gautier V."/>
            <person name="Ament-Velasquez S.L."/>
            <person name="Kruys A."/>
            <person name="Hutchinson M.I."/>
            <person name="Powell A.J."/>
            <person name="Barry K."/>
            <person name="Miller A.N."/>
            <person name="Grigoriev I.V."/>
            <person name="Debuchy R."/>
            <person name="Gladieux P."/>
            <person name="Thoren M.H."/>
            <person name="Johannesson H."/>
        </authorList>
    </citation>
    <scope>NUCLEOTIDE SEQUENCE</scope>
    <source>
        <strain evidence="7">CBS 118394</strain>
    </source>
</reference>
<dbReference type="Gene3D" id="3.50.50.60">
    <property type="entry name" value="FAD/NAD(P)-binding domain"/>
    <property type="match status" value="1"/>
</dbReference>
<keyword evidence="7" id="KW-0503">Monooxygenase</keyword>
<dbReference type="PANTHER" id="PTHR23023">
    <property type="entry name" value="DIMETHYLANILINE MONOOXYGENASE"/>
    <property type="match status" value="1"/>
</dbReference>
<evidence type="ECO:0000256" key="1">
    <source>
        <dbReference type="ARBA" id="ARBA00009183"/>
    </source>
</evidence>
<evidence type="ECO:0000313" key="8">
    <source>
        <dbReference type="Proteomes" id="UP001283341"/>
    </source>
</evidence>
<protein>
    <submittedName>
        <fullName evidence="7">Flavin monooxygenase-like protein</fullName>
    </submittedName>
</protein>
<dbReference type="Proteomes" id="UP001283341">
    <property type="component" value="Unassembled WGS sequence"/>
</dbReference>
<dbReference type="InterPro" id="IPR000960">
    <property type="entry name" value="Flavin_mOase"/>
</dbReference>
<dbReference type="Pfam" id="PF00743">
    <property type="entry name" value="FMO-like"/>
    <property type="match status" value="1"/>
</dbReference>
<dbReference type="PIRSF" id="PIRSF000332">
    <property type="entry name" value="FMO"/>
    <property type="match status" value="1"/>
</dbReference>
<evidence type="ECO:0000256" key="5">
    <source>
        <dbReference type="ARBA" id="ARBA00023002"/>
    </source>
</evidence>
<keyword evidence="2" id="KW-0285">Flavoprotein</keyword>
<dbReference type="EMBL" id="JAUEDM010000005">
    <property type="protein sequence ID" value="KAK3317094.1"/>
    <property type="molecule type" value="Genomic_DNA"/>
</dbReference>
<comment type="caution">
    <text evidence="7">The sequence shown here is derived from an EMBL/GenBank/DDBJ whole genome shotgun (WGS) entry which is preliminary data.</text>
</comment>